<feature type="domain" description="PAC" evidence="13">
    <location>
        <begin position="213"/>
        <end position="265"/>
    </location>
</feature>
<protein>
    <recommendedName>
        <fullName evidence="2">histidine kinase</fullName>
        <ecNumber evidence="2">2.7.13.3</ecNumber>
    </recommendedName>
</protein>
<dbReference type="InterPro" id="IPR001610">
    <property type="entry name" value="PAC"/>
</dbReference>
<dbReference type="CDD" id="cd00082">
    <property type="entry name" value="HisKA"/>
    <property type="match status" value="1"/>
</dbReference>
<evidence type="ECO:0000313" key="14">
    <source>
        <dbReference type="EMBL" id="HGT38540.1"/>
    </source>
</evidence>
<evidence type="ECO:0000256" key="9">
    <source>
        <dbReference type="PROSITE-ProRule" id="PRU00169"/>
    </source>
</evidence>
<dbReference type="GO" id="GO:0000155">
    <property type="term" value="F:phosphorelay sensor kinase activity"/>
    <property type="evidence" value="ECO:0007669"/>
    <property type="project" value="InterPro"/>
</dbReference>
<name>A0A7C4QME9_9PLAN</name>
<dbReference type="AlphaFoldDB" id="A0A7C4QME9"/>
<evidence type="ECO:0000256" key="7">
    <source>
        <dbReference type="ARBA" id="ARBA00022840"/>
    </source>
</evidence>
<evidence type="ECO:0000256" key="6">
    <source>
        <dbReference type="ARBA" id="ARBA00022777"/>
    </source>
</evidence>
<dbReference type="SUPFAM" id="SSF55785">
    <property type="entry name" value="PYP-like sensor domain (PAS domain)"/>
    <property type="match status" value="2"/>
</dbReference>
<dbReference type="InterPro" id="IPR013767">
    <property type="entry name" value="PAS_fold"/>
</dbReference>
<dbReference type="InterPro" id="IPR036890">
    <property type="entry name" value="HATPase_C_sf"/>
</dbReference>
<dbReference type="Gene3D" id="3.30.450.20">
    <property type="entry name" value="PAS domain"/>
    <property type="match status" value="2"/>
</dbReference>
<keyword evidence="6" id="KW-0418">Kinase</keyword>
<dbReference type="PROSITE" id="PS50110">
    <property type="entry name" value="RESPONSE_REGULATORY"/>
    <property type="match status" value="1"/>
</dbReference>
<dbReference type="PROSITE" id="PS50109">
    <property type="entry name" value="HIS_KIN"/>
    <property type="match status" value="1"/>
</dbReference>
<evidence type="ECO:0000259" key="10">
    <source>
        <dbReference type="PROSITE" id="PS50109"/>
    </source>
</evidence>
<dbReference type="InterPro" id="IPR000700">
    <property type="entry name" value="PAS-assoc_C"/>
</dbReference>
<dbReference type="SMART" id="SM00387">
    <property type="entry name" value="HATPase_c"/>
    <property type="match status" value="1"/>
</dbReference>
<dbReference type="PROSITE" id="PS50112">
    <property type="entry name" value="PAS"/>
    <property type="match status" value="2"/>
</dbReference>
<keyword evidence="5" id="KW-0547">Nucleotide-binding</keyword>
<dbReference type="GO" id="GO:0005524">
    <property type="term" value="F:ATP binding"/>
    <property type="evidence" value="ECO:0007669"/>
    <property type="project" value="UniProtKB-KW"/>
</dbReference>
<dbReference type="PRINTS" id="PR00344">
    <property type="entry name" value="BCTRLSENSOR"/>
</dbReference>
<organism evidence="14">
    <name type="scientific">Schlesneria paludicola</name>
    <dbReference type="NCBI Taxonomy" id="360056"/>
    <lineage>
        <taxon>Bacteria</taxon>
        <taxon>Pseudomonadati</taxon>
        <taxon>Planctomycetota</taxon>
        <taxon>Planctomycetia</taxon>
        <taxon>Planctomycetales</taxon>
        <taxon>Planctomycetaceae</taxon>
        <taxon>Schlesneria</taxon>
    </lineage>
</organism>
<keyword evidence="4" id="KW-0808">Transferase</keyword>
<dbReference type="Pfam" id="PF00072">
    <property type="entry name" value="Response_reg"/>
    <property type="match status" value="1"/>
</dbReference>
<dbReference type="GO" id="GO:0006355">
    <property type="term" value="P:regulation of DNA-templated transcription"/>
    <property type="evidence" value="ECO:0007669"/>
    <property type="project" value="InterPro"/>
</dbReference>
<evidence type="ECO:0000259" key="13">
    <source>
        <dbReference type="PROSITE" id="PS50113"/>
    </source>
</evidence>
<dbReference type="Pfam" id="PF02518">
    <property type="entry name" value="HATPase_c"/>
    <property type="match status" value="1"/>
</dbReference>
<feature type="domain" description="PAS" evidence="12">
    <location>
        <begin position="141"/>
        <end position="199"/>
    </location>
</feature>
<dbReference type="InterPro" id="IPR003661">
    <property type="entry name" value="HisK_dim/P_dom"/>
</dbReference>
<dbReference type="Gene3D" id="3.30.565.10">
    <property type="entry name" value="Histidine kinase-like ATPase, C-terminal domain"/>
    <property type="match status" value="1"/>
</dbReference>
<comment type="caution">
    <text evidence="14">The sequence shown here is derived from an EMBL/GenBank/DDBJ whole genome shotgun (WGS) entry which is preliminary data.</text>
</comment>
<accession>A0A7C4QME9</accession>
<dbReference type="InterPro" id="IPR035965">
    <property type="entry name" value="PAS-like_dom_sf"/>
</dbReference>
<dbReference type="Gene3D" id="1.10.287.130">
    <property type="match status" value="1"/>
</dbReference>
<dbReference type="CDD" id="cd00130">
    <property type="entry name" value="PAS"/>
    <property type="match status" value="2"/>
</dbReference>
<proteinExistence type="predicted"/>
<dbReference type="SUPFAM" id="SSF52172">
    <property type="entry name" value="CheY-like"/>
    <property type="match status" value="1"/>
</dbReference>
<evidence type="ECO:0000256" key="1">
    <source>
        <dbReference type="ARBA" id="ARBA00000085"/>
    </source>
</evidence>
<comment type="catalytic activity">
    <reaction evidence="1">
        <text>ATP + protein L-histidine = ADP + protein N-phospho-L-histidine.</text>
        <dbReference type="EC" id="2.7.13.3"/>
    </reaction>
</comment>
<dbReference type="CDD" id="cd17574">
    <property type="entry name" value="REC_OmpR"/>
    <property type="match status" value="1"/>
</dbReference>
<dbReference type="SUPFAM" id="SSF55874">
    <property type="entry name" value="ATPase domain of HSP90 chaperone/DNA topoisomerase II/histidine kinase"/>
    <property type="match status" value="1"/>
</dbReference>
<feature type="domain" description="Histidine kinase" evidence="10">
    <location>
        <begin position="278"/>
        <end position="500"/>
    </location>
</feature>
<dbReference type="PROSITE" id="PS50113">
    <property type="entry name" value="PAC"/>
    <property type="match status" value="1"/>
</dbReference>
<evidence type="ECO:0000256" key="5">
    <source>
        <dbReference type="ARBA" id="ARBA00022741"/>
    </source>
</evidence>
<dbReference type="Pfam" id="PF00512">
    <property type="entry name" value="HisKA"/>
    <property type="match status" value="1"/>
</dbReference>
<dbReference type="InterPro" id="IPR003594">
    <property type="entry name" value="HATPase_dom"/>
</dbReference>
<dbReference type="SMART" id="SM00091">
    <property type="entry name" value="PAS"/>
    <property type="match status" value="2"/>
</dbReference>
<sequence>MTDKPVPAAEHPVVDAAELLHSIIASAMDGILTLDARQRIVLFNPAAEKIFGYRAADVLGQPVDVLLPERYRAAHRELVELFGRDAIQTRRMGGMRTVLARRASGEEFPIEASISHTTINGERIYTAIVRDVAEAVRYRQRIEEQSQMLDQVSDAVSAVDLQGRITFWNPAAERLYGWSAAEALGQNAVELLYRGDPDDWVKIQREIARHDVWVGELSKVTRDGKPLVVEHRRTALRDAAGNIRGYVCIDIDLTQRRKWERAQRRSQRLESIGTLASGIAHDLNNVLTPILMGAKALAAGRAVHNRQALLETMVSSAERGAALVHQLLKFAGGVRGERTPVAIKPLVTEAVGMLEHTLPKSIRIETHIAADLPPVLGDVTELSQVLMNLCINARDAMPNGGLLSIEAKSVNLNGTAIRIHPDAYPGQWVMIKVADTGCGMTPGVLERIFDPFFTTKEMGKGTGLGLATVQGIVKSHRGFITVYSEPGMGSTFSIYLPVAESPAAADQPTPSTLPEGRGRTVLLVDDEPLILQTVAALLEEAGYRVLTAPDGGSALALFRERQPEITAVLLDMMMPGMDGLEVLAALRRMSSRVPIIACSGLRTAQREALALEHGATAYLPKPYSEEDLRQALARVIEQRDNPPT</sequence>
<feature type="modified residue" description="4-aspartylphosphate" evidence="9">
    <location>
        <position position="571"/>
    </location>
</feature>
<gene>
    <name evidence="14" type="ORF">ENS64_04665</name>
</gene>
<evidence type="ECO:0000256" key="2">
    <source>
        <dbReference type="ARBA" id="ARBA00012438"/>
    </source>
</evidence>
<dbReference type="InterPro" id="IPR000014">
    <property type="entry name" value="PAS"/>
</dbReference>
<dbReference type="InterPro" id="IPR036097">
    <property type="entry name" value="HisK_dim/P_sf"/>
</dbReference>
<dbReference type="InterPro" id="IPR011006">
    <property type="entry name" value="CheY-like_superfamily"/>
</dbReference>
<dbReference type="Gene3D" id="3.40.50.2300">
    <property type="match status" value="1"/>
</dbReference>
<dbReference type="EC" id="2.7.13.3" evidence="2"/>
<dbReference type="InterPro" id="IPR004358">
    <property type="entry name" value="Sig_transdc_His_kin-like_C"/>
</dbReference>
<evidence type="ECO:0000256" key="8">
    <source>
        <dbReference type="ARBA" id="ARBA00023012"/>
    </source>
</evidence>
<dbReference type="InterPro" id="IPR001789">
    <property type="entry name" value="Sig_transdc_resp-reg_receiver"/>
</dbReference>
<evidence type="ECO:0000259" key="11">
    <source>
        <dbReference type="PROSITE" id="PS50110"/>
    </source>
</evidence>
<dbReference type="SMART" id="SM00086">
    <property type="entry name" value="PAC"/>
    <property type="match status" value="2"/>
</dbReference>
<dbReference type="InterPro" id="IPR005467">
    <property type="entry name" value="His_kinase_dom"/>
</dbReference>
<keyword evidence="8" id="KW-0902">Two-component regulatory system</keyword>
<evidence type="ECO:0000259" key="12">
    <source>
        <dbReference type="PROSITE" id="PS50112"/>
    </source>
</evidence>
<reference evidence="14" key="1">
    <citation type="journal article" date="2020" name="mSystems">
        <title>Genome- and Community-Level Interaction Insights into Carbon Utilization and Element Cycling Functions of Hydrothermarchaeota in Hydrothermal Sediment.</title>
        <authorList>
            <person name="Zhou Z."/>
            <person name="Liu Y."/>
            <person name="Xu W."/>
            <person name="Pan J."/>
            <person name="Luo Z.H."/>
            <person name="Li M."/>
        </authorList>
    </citation>
    <scope>NUCLEOTIDE SEQUENCE [LARGE SCALE GENOMIC DNA]</scope>
    <source>
        <strain evidence="14">SpSt-508</strain>
    </source>
</reference>
<dbReference type="Pfam" id="PF00989">
    <property type="entry name" value="PAS"/>
    <property type="match status" value="2"/>
</dbReference>
<evidence type="ECO:0000256" key="4">
    <source>
        <dbReference type="ARBA" id="ARBA00022679"/>
    </source>
</evidence>
<dbReference type="SMART" id="SM00388">
    <property type="entry name" value="HisKA"/>
    <property type="match status" value="1"/>
</dbReference>
<dbReference type="PANTHER" id="PTHR43065:SF46">
    <property type="entry name" value="C4-DICARBOXYLATE TRANSPORT SENSOR PROTEIN DCTB"/>
    <property type="match status" value="1"/>
</dbReference>
<dbReference type="PANTHER" id="PTHR43065">
    <property type="entry name" value="SENSOR HISTIDINE KINASE"/>
    <property type="match status" value="1"/>
</dbReference>
<dbReference type="EMBL" id="DSVQ01000010">
    <property type="protein sequence ID" value="HGT38540.1"/>
    <property type="molecule type" value="Genomic_DNA"/>
</dbReference>
<feature type="domain" description="PAS" evidence="12">
    <location>
        <begin position="16"/>
        <end position="85"/>
    </location>
</feature>
<keyword evidence="7" id="KW-0067">ATP-binding</keyword>
<dbReference type="SUPFAM" id="SSF47384">
    <property type="entry name" value="Homodimeric domain of signal transducing histidine kinase"/>
    <property type="match status" value="1"/>
</dbReference>
<evidence type="ECO:0000256" key="3">
    <source>
        <dbReference type="ARBA" id="ARBA00022553"/>
    </source>
</evidence>
<feature type="domain" description="Response regulatory" evidence="11">
    <location>
        <begin position="520"/>
        <end position="636"/>
    </location>
</feature>
<dbReference type="NCBIfam" id="TIGR00229">
    <property type="entry name" value="sensory_box"/>
    <property type="match status" value="2"/>
</dbReference>
<dbReference type="SMART" id="SM00448">
    <property type="entry name" value="REC"/>
    <property type="match status" value="1"/>
</dbReference>
<keyword evidence="3 9" id="KW-0597">Phosphoprotein</keyword>